<evidence type="ECO:0000256" key="1">
    <source>
        <dbReference type="SAM" id="MobiDB-lite"/>
    </source>
</evidence>
<dbReference type="Pfam" id="PF18511">
    <property type="entry name" value="F-box_5"/>
    <property type="match status" value="1"/>
</dbReference>
<dbReference type="PANTHER" id="PTHR16134:SF148">
    <property type="entry name" value="S-PHASE KINASE-ASSOCIATED PROTEIN 2, ISOFORM A"/>
    <property type="match status" value="1"/>
</dbReference>
<dbReference type="Gene3D" id="1.20.1280.50">
    <property type="match status" value="1"/>
</dbReference>
<name>A0ABP0UPA0_9BRYO</name>
<dbReference type="PANTHER" id="PTHR16134">
    <property type="entry name" value="F-BOX/TPR REPEAT PROTEIN POF3"/>
    <property type="match status" value="1"/>
</dbReference>
<dbReference type="InterPro" id="IPR001611">
    <property type="entry name" value="Leu-rich_rpt"/>
</dbReference>
<feature type="domain" description="Transport inhibitor response 1" evidence="3">
    <location>
        <begin position="118"/>
        <end position="163"/>
    </location>
</feature>
<evidence type="ECO:0000259" key="2">
    <source>
        <dbReference type="Pfam" id="PF18511"/>
    </source>
</evidence>
<dbReference type="InterPro" id="IPR041101">
    <property type="entry name" value="Transp_inhibit"/>
</dbReference>
<dbReference type="InterPro" id="IPR055411">
    <property type="entry name" value="LRR_FXL15/At3g58940/PEG3-like"/>
</dbReference>
<dbReference type="SUPFAM" id="SSF52047">
    <property type="entry name" value="RNI-like"/>
    <property type="match status" value="1"/>
</dbReference>
<dbReference type="EMBL" id="OZ019897">
    <property type="protein sequence ID" value="CAK9225583.1"/>
    <property type="molecule type" value="Genomic_DNA"/>
</dbReference>
<feature type="domain" description="F-box/LRR-repeat protein 15/At3g58940/PEG3-like LRR" evidence="4">
    <location>
        <begin position="302"/>
        <end position="378"/>
    </location>
</feature>
<feature type="compositionally biased region" description="Polar residues" evidence="1">
    <location>
        <begin position="29"/>
        <end position="39"/>
    </location>
</feature>
<keyword evidence="6" id="KW-1185">Reference proteome</keyword>
<dbReference type="CDD" id="cd22159">
    <property type="entry name" value="F-box_AtTIR1-like"/>
    <property type="match status" value="1"/>
</dbReference>
<dbReference type="Pfam" id="PF24758">
    <property type="entry name" value="LRR_At5g56370"/>
    <property type="match status" value="1"/>
</dbReference>
<feature type="region of interest" description="Disordered" evidence="1">
    <location>
        <begin position="1"/>
        <end position="58"/>
    </location>
</feature>
<dbReference type="SMART" id="SM00367">
    <property type="entry name" value="LRR_CC"/>
    <property type="match status" value="7"/>
</dbReference>
<dbReference type="SUPFAM" id="SSF81383">
    <property type="entry name" value="F-box domain"/>
    <property type="match status" value="1"/>
</dbReference>
<feature type="domain" description="COI1 F-box" evidence="2">
    <location>
        <begin position="58"/>
        <end position="98"/>
    </location>
</feature>
<dbReference type="InterPro" id="IPR032675">
    <property type="entry name" value="LRR_dom_sf"/>
</dbReference>
<evidence type="ECO:0000259" key="4">
    <source>
        <dbReference type="Pfam" id="PF24758"/>
    </source>
</evidence>
<dbReference type="InterPro" id="IPR036047">
    <property type="entry name" value="F-box-like_dom_sf"/>
</dbReference>
<accession>A0ABP0UPA0</accession>
<evidence type="ECO:0000313" key="5">
    <source>
        <dbReference type="EMBL" id="CAK9225583.1"/>
    </source>
</evidence>
<dbReference type="Pfam" id="PF18791">
    <property type="entry name" value="Transp_inhibit"/>
    <property type="match status" value="1"/>
</dbReference>
<evidence type="ECO:0000313" key="6">
    <source>
        <dbReference type="Proteomes" id="UP001497512"/>
    </source>
</evidence>
<gene>
    <name evidence="5" type="ORF">CSSPTR1EN2_LOCUS17697</name>
</gene>
<sequence length="620" mass="70100">MDDSHFGYKQKKNSKKTLQVPRSDLTEVGSATTITVGATESSPENAKAEEEEEEMSTSSFPDEVLEHVLVFLTRHEDRNAVSQVCKAWCSTEGASRKKVFIGNCYALSPEDLVRRFRKITTLVMKGRPRFTDFGLVPHNWGAHMYPWIRTMALHYPGLEELRLKRMTVSDESLEMIARCFSSFRALSLTSCDGFSTDGLAHITRHCGNLAELELQENEIDFRSGDWLTSFPDTYTSLVSLNFATVRPTVNFVDVDALERLVARCPLLRKLKLNKEITLKQLQRLLLRAPNLVDLGTGSYSYNLSWAQLSELQTTLARCKDLRSLSIIWDVAAMFVRTLYPVCLNLTTLNLSDVHLPTADFAKLISHCPKLQRLLVQDDVGDKGLQAAARYCKDLRELRVFPARDDGCATEEGLVAISEGCPDLRKILYFCKQMTNAAMATFAMNCQNLTHFRLAILKPYERDCVTQEPFDEGFGAVCRECKDLERLALSGFLTDKTFEYIGQFAKKLETLSVAFAGETDLGMQYILAGCTKLRKLEIRDCPFGDEALLAGIRRYLTMRSLWMSSCRITRLGCQFLAEKNPHLNVEIIKDNEAPEQLVEKLYVYRTIAGHRNDAPSSVETL</sequence>
<dbReference type="Pfam" id="PF13516">
    <property type="entry name" value="LRR_6"/>
    <property type="match status" value="1"/>
</dbReference>
<evidence type="ECO:0008006" key="7">
    <source>
        <dbReference type="Google" id="ProtNLM"/>
    </source>
</evidence>
<proteinExistence type="predicted"/>
<dbReference type="Gene3D" id="3.80.10.10">
    <property type="entry name" value="Ribonuclease Inhibitor"/>
    <property type="match status" value="1"/>
</dbReference>
<dbReference type="InterPro" id="IPR041567">
    <property type="entry name" value="COI1_F-box"/>
</dbReference>
<reference evidence="5" key="1">
    <citation type="submission" date="2024-02" db="EMBL/GenBank/DDBJ databases">
        <authorList>
            <consortium name="ELIXIR-Norway"/>
            <consortium name="Elixir Norway"/>
        </authorList>
    </citation>
    <scope>NUCLEOTIDE SEQUENCE</scope>
</reference>
<protein>
    <recommendedName>
        <fullName evidence="7">F-box domain-containing protein</fullName>
    </recommendedName>
</protein>
<organism evidence="5 6">
    <name type="scientific">Sphagnum troendelagicum</name>
    <dbReference type="NCBI Taxonomy" id="128251"/>
    <lineage>
        <taxon>Eukaryota</taxon>
        <taxon>Viridiplantae</taxon>
        <taxon>Streptophyta</taxon>
        <taxon>Embryophyta</taxon>
        <taxon>Bryophyta</taxon>
        <taxon>Sphagnophytina</taxon>
        <taxon>Sphagnopsida</taxon>
        <taxon>Sphagnales</taxon>
        <taxon>Sphagnaceae</taxon>
        <taxon>Sphagnum</taxon>
    </lineage>
</organism>
<dbReference type="Proteomes" id="UP001497512">
    <property type="component" value="Chromosome 5"/>
</dbReference>
<evidence type="ECO:0000259" key="3">
    <source>
        <dbReference type="Pfam" id="PF18791"/>
    </source>
</evidence>
<dbReference type="InterPro" id="IPR006553">
    <property type="entry name" value="Leu-rich_rpt_Cys-con_subtyp"/>
</dbReference>